<reference evidence="6 7" key="1">
    <citation type="submission" date="2014-11" db="EMBL/GenBank/DDBJ databases">
        <authorList>
            <person name="Zhu J."/>
            <person name="Qi W."/>
            <person name="Song R."/>
        </authorList>
    </citation>
    <scope>NUCLEOTIDE SEQUENCE [LARGE SCALE GENOMIC DNA]</scope>
</reference>
<evidence type="ECO:0000259" key="5">
    <source>
        <dbReference type="PROSITE" id="PS50106"/>
    </source>
</evidence>
<dbReference type="Proteomes" id="UP000041254">
    <property type="component" value="Unassembled WGS sequence"/>
</dbReference>
<dbReference type="OMA" id="CAADQIA"/>
<evidence type="ECO:0000256" key="2">
    <source>
        <dbReference type="ARBA" id="ARBA00022670"/>
    </source>
</evidence>
<proteinExistence type="inferred from homology"/>
<accession>A0A0G4F8R2</accession>
<dbReference type="InterPro" id="IPR036034">
    <property type="entry name" value="PDZ_sf"/>
</dbReference>
<name>A0A0G4F8R2_VITBC</name>
<dbReference type="InterPro" id="IPR001478">
    <property type="entry name" value="PDZ"/>
</dbReference>
<dbReference type="Gene3D" id="2.40.10.120">
    <property type="match status" value="1"/>
</dbReference>
<dbReference type="SUPFAM" id="SSF50156">
    <property type="entry name" value="PDZ domain-like"/>
    <property type="match status" value="1"/>
</dbReference>
<dbReference type="STRING" id="1169540.A0A0G4F8R2"/>
<keyword evidence="3" id="KW-0378">Hydrolase</keyword>
<dbReference type="GO" id="GO:0006508">
    <property type="term" value="P:proteolysis"/>
    <property type="evidence" value="ECO:0007669"/>
    <property type="project" value="UniProtKB-KW"/>
</dbReference>
<sequence length="308" mass="32394">MEFPAGTGSGIVWDKKGHIVTNFHVIENAQSAAVTLTSTKGGKTERVQYKAAVAGYDPDKDIAVLRIEADAKDLRPVALGESMRVRVGQTALAIGNPFGLDHTLTTGVVSGLGREIRSPNGRRIDNVIQTDAAINPGNSGGVLLDTSGQLIGMNTAIKSPTGASAGIGFAIPVDTLKRIVEVIIRDGRVLRPRIGVTLLNSAQARVLGIDKGVLVLDVPRESPAAQAGMKGTRRSVAGYIELGDIIVSLDDKPINDEGDLFQVLEDLQPGQTVKISVLRAEGTGIPSTAVQTKRLDLSIKLASNEQIA</sequence>
<dbReference type="InterPro" id="IPR051201">
    <property type="entry name" value="Chloro_Bact_Ser_Proteases"/>
</dbReference>
<dbReference type="InterPro" id="IPR009003">
    <property type="entry name" value="Peptidase_S1_PA"/>
</dbReference>
<protein>
    <recommendedName>
        <fullName evidence="5">PDZ domain-containing protein</fullName>
    </recommendedName>
</protein>
<dbReference type="Pfam" id="PF13365">
    <property type="entry name" value="Trypsin_2"/>
    <property type="match status" value="1"/>
</dbReference>
<dbReference type="Pfam" id="PF13180">
    <property type="entry name" value="PDZ_2"/>
    <property type="match status" value="1"/>
</dbReference>
<evidence type="ECO:0000313" key="7">
    <source>
        <dbReference type="Proteomes" id="UP000041254"/>
    </source>
</evidence>
<dbReference type="InParanoid" id="A0A0G4F8R2"/>
<dbReference type="PhylomeDB" id="A0A0G4F8R2"/>
<keyword evidence="2" id="KW-0645">Protease</keyword>
<evidence type="ECO:0000256" key="3">
    <source>
        <dbReference type="ARBA" id="ARBA00022801"/>
    </source>
</evidence>
<dbReference type="VEuPathDB" id="CryptoDB:Vbra_14640"/>
<organism evidence="6 7">
    <name type="scientific">Vitrella brassicaformis (strain CCMP3155)</name>
    <dbReference type="NCBI Taxonomy" id="1169540"/>
    <lineage>
        <taxon>Eukaryota</taxon>
        <taxon>Sar</taxon>
        <taxon>Alveolata</taxon>
        <taxon>Colpodellida</taxon>
        <taxon>Vitrellaceae</taxon>
        <taxon>Vitrella</taxon>
    </lineage>
</organism>
<dbReference type="CDD" id="cd00990">
    <property type="entry name" value="cpPDZ_AtDEGP1-like"/>
    <property type="match status" value="1"/>
</dbReference>
<dbReference type="InterPro" id="IPR039382">
    <property type="entry name" value="DEGP1/8_PDZ_dom"/>
</dbReference>
<dbReference type="OrthoDB" id="4217619at2759"/>
<dbReference type="GO" id="GO:0004252">
    <property type="term" value="F:serine-type endopeptidase activity"/>
    <property type="evidence" value="ECO:0007669"/>
    <property type="project" value="InterPro"/>
</dbReference>
<feature type="domain" description="PDZ" evidence="5">
    <location>
        <begin position="181"/>
        <end position="256"/>
    </location>
</feature>
<dbReference type="SUPFAM" id="SSF50494">
    <property type="entry name" value="Trypsin-like serine proteases"/>
    <property type="match status" value="1"/>
</dbReference>
<dbReference type="FunFam" id="2.40.10.10:FF:000001">
    <property type="entry name" value="Periplasmic serine protease DegS"/>
    <property type="match status" value="1"/>
</dbReference>
<keyword evidence="4" id="KW-0720">Serine protease</keyword>
<dbReference type="PROSITE" id="PS50106">
    <property type="entry name" value="PDZ"/>
    <property type="match status" value="1"/>
</dbReference>
<evidence type="ECO:0000256" key="1">
    <source>
        <dbReference type="ARBA" id="ARBA00010541"/>
    </source>
</evidence>
<dbReference type="EMBL" id="CDMY01000385">
    <property type="protein sequence ID" value="CEM08579.1"/>
    <property type="molecule type" value="Genomic_DNA"/>
</dbReference>
<dbReference type="Gene3D" id="2.30.42.10">
    <property type="match status" value="1"/>
</dbReference>
<dbReference type="SMART" id="SM00228">
    <property type="entry name" value="PDZ"/>
    <property type="match status" value="1"/>
</dbReference>
<comment type="similarity">
    <text evidence="1">Belongs to the peptidase S1C family.</text>
</comment>
<dbReference type="InterPro" id="IPR001940">
    <property type="entry name" value="Peptidase_S1C"/>
</dbReference>
<evidence type="ECO:0000313" key="6">
    <source>
        <dbReference type="EMBL" id="CEM08579.1"/>
    </source>
</evidence>
<dbReference type="PANTHER" id="PTHR43343">
    <property type="entry name" value="PEPTIDASE S12"/>
    <property type="match status" value="1"/>
</dbReference>
<evidence type="ECO:0000256" key="4">
    <source>
        <dbReference type="ARBA" id="ARBA00022825"/>
    </source>
</evidence>
<gene>
    <name evidence="6" type="ORF">Vbra_14640</name>
</gene>
<dbReference type="PANTHER" id="PTHR43343:SF3">
    <property type="entry name" value="PROTEASE DO-LIKE 8, CHLOROPLASTIC"/>
    <property type="match status" value="1"/>
</dbReference>
<dbReference type="PRINTS" id="PR00834">
    <property type="entry name" value="PROTEASES2C"/>
</dbReference>
<dbReference type="AlphaFoldDB" id="A0A0G4F8R2"/>
<keyword evidence="7" id="KW-1185">Reference proteome</keyword>